<proteinExistence type="inferred from homology"/>
<comment type="function">
    <text evidence="1">Catalyzes the phosphorylation of the beta-carboxyl group of aspartic acid with ATP to yield 4-phospho-L-aspartate, which is involved in the branched biosynthetic pathway leading to the biosynthesis of amino acids threonine, isoleucine and methionine.</text>
</comment>
<keyword evidence="9 14" id="KW-0418">Kinase</keyword>
<comment type="similarity">
    <text evidence="5 14">Belongs to the aspartokinase family.</text>
</comment>
<evidence type="ECO:0000256" key="9">
    <source>
        <dbReference type="ARBA" id="ARBA00022777"/>
    </source>
</evidence>
<evidence type="ECO:0000256" key="12">
    <source>
        <dbReference type="ARBA" id="ARBA00023154"/>
    </source>
</evidence>
<dbReference type="SUPFAM" id="SSF55021">
    <property type="entry name" value="ACT-like"/>
    <property type="match status" value="2"/>
</dbReference>
<protein>
    <recommendedName>
        <fullName evidence="14">Aspartokinase</fullName>
        <ecNumber evidence="14">2.7.2.4</ecNumber>
    </recommendedName>
</protein>
<reference evidence="17 18" key="1">
    <citation type="submission" date="2020-08" db="EMBL/GenBank/DDBJ databases">
        <title>A Genomic Blueprint of the Chicken Gut Microbiome.</title>
        <authorList>
            <person name="Gilroy R."/>
            <person name="Ravi A."/>
            <person name="Getino M."/>
            <person name="Pursley I."/>
            <person name="Horton D.L."/>
            <person name="Alikhan N.-F."/>
            <person name="Baker D."/>
            <person name="Gharbi K."/>
            <person name="Hall N."/>
            <person name="Watson M."/>
            <person name="Adriaenssens E.M."/>
            <person name="Foster-Nyarko E."/>
            <person name="Jarju S."/>
            <person name="Secka A."/>
            <person name="Antonio M."/>
            <person name="Oren A."/>
            <person name="Chaudhuri R."/>
            <person name="La Ragione R.M."/>
            <person name="Hildebrand F."/>
            <person name="Pallen M.J."/>
        </authorList>
    </citation>
    <scope>NUCLEOTIDE SEQUENCE [LARGE SCALE GENOMIC DNA]</scope>
    <source>
        <strain evidence="17 18">Sa5YUA1</strain>
    </source>
</reference>
<dbReference type="PROSITE" id="PS51671">
    <property type="entry name" value="ACT"/>
    <property type="match status" value="2"/>
</dbReference>
<evidence type="ECO:0000313" key="17">
    <source>
        <dbReference type="EMBL" id="MBD7935632.1"/>
    </source>
</evidence>
<dbReference type="NCBIfam" id="NF005156">
    <property type="entry name" value="PRK06635.1-5"/>
    <property type="match status" value="1"/>
</dbReference>
<dbReference type="CDD" id="cd04913">
    <property type="entry name" value="ACT_AKii-LysC-BS-like_1"/>
    <property type="match status" value="1"/>
</dbReference>
<dbReference type="SUPFAM" id="SSF53633">
    <property type="entry name" value="Carbamate kinase-like"/>
    <property type="match status" value="1"/>
</dbReference>
<dbReference type="InterPro" id="IPR001048">
    <property type="entry name" value="Asp/Glu/Uridylate_kinase"/>
</dbReference>
<keyword evidence="18" id="KW-1185">Reference proteome</keyword>
<comment type="pathway">
    <text evidence="2 15">Amino-acid biosynthesis; L-lysine biosynthesis via DAP pathway; (S)-tetrahydrodipicolinate from L-aspartate: step 1/4.</text>
</comment>
<keyword evidence="7 14" id="KW-0808">Transferase</keyword>
<evidence type="ECO:0000256" key="5">
    <source>
        <dbReference type="ARBA" id="ARBA00010122"/>
    </source>
</evidence>
<accession>A0ABR8QJT7</accession>
<keyword evidence="6 15" id="KW-0028">Amino-acid biosynthesis</keyword>
<evidence type="ECO:0000256" key="15">
    <source>
        <dbReference type="RuleBase" id="RU004249"/>
    </source>
</evidence>
<comment type="catalytic activity">
    <reaction evidence="13 14">
        <text>L-aspartate + ATP = 4-phospho-L-aspartate + ADP</text>
        <dbReference type="Rhea" id="RHEA:23776"/>
        <dbReference type="ChEBI" id="CHEBI:29991"/>
        <dbReference type="ChEBI" id="CHEBI:30616"/>
        <dbReference type="ChEBI" id="CHEBI:57535"/>
        <dbReference type="ChEBI" id="CHEBI:456216"/>
        <dbReference type="EC" id="2.7.2.4"/>
    </reaction>
</comment>
<dbReference type="Gene3D" id="3.30.2130.10">
    <property type="entry name" value="VC0802-like"/>
    <property type="match status" value="1"/>
</dbReference>
<dbReference type="Pfam" id="PF00696">
    <property type="entry name" value="AA_kinase"/>
    <property type="match status" value="1"/>
</dbReference>
<dbReference type="PANTHER" id="PTHR21499">
    <property type="entry name" value="ASPARTATE KINASE"/>
    <property type="match status" value="1"/>
</dbReference>
<keyword evidence="12" id="KW-0457">Lysine biosynthesis</keyword>
<dbReference type="RefSeq" id="WP_191810111.1">
    <property type="nucleotide sequence ID" value="NZ_JACSQT010000001.1"/>
</dbReference>
<organism evidence="17 18">
    <name type="scientific">Cytobacillus stercorigallinarum</name>
    <dbReference type="NCBI Taxonomy" id="2762240"/>
    <lineage>
        <taxon>Bacteria</taxon>
        <taxon>Bacillati</taxon>
        <taxon>Bacillota</taxon>
        <taxon>Bacilli</taxon>
        <taxon>Bacillales</taxon>
        <taxon>Bacillaceae</taxon>
        <taxon>Cytobacillus</taxon>
    </lineage>
</organism>
<comment type="pathway">
    <text evidence="3 15">Amino-acid biosynthesis; L-methionine biosynthesis via de novo pathway; L-homoserine from L-aspartate: step 1/3.</text>
</comment>
<dbReference type="InterPro" id="IPR005260">
    <property type="entry name" value="Asp_kin_monofn"/>
</dbReference>
<feature type="domain" description="ACT" evidence="16">
    <location>
        <begin position="344"/>
        <end position="409"/>
    </location>
</feature>
<dbReference type="Gene3D" id="3.40.1160.10">
    <property type="entry name" value="Acetylglutamate kinase-like"/>
    <property type="match status" value="1"/>
</dbReference>
<dbReference type="InterPro" id="IPR018042">
    <property type="entry name" value="Aspartate_kinase_CS"/>
</dbReference>
<dbReference type="EMBL" id="JACSQT010000001">
    <property type="protein sequence ID" value="MBD7935632.1"/>
    <property type="molecule type" value="Genomic_DNA"/>
</dbReference>
<dbReference type="InterPro" id="IPR001341">
    <property type="entry name" value="Asp_kinase"/>
</dbReference>
<evidence type="ECO:0000256" key="6">
    <source>
        <dbReference type="ARBA" id="ARBA00022605"/>
    </source>
</evidence>
<evidence type="ECO:0000256" key="8">
    <source>
        <dbReference type="ARBA" id="ARBA00022741"/>
    </source>
</evidence>
<dbReference type="NCBIfam" id="NF005154">
    <property type="entry name" value="PRK06635.1-2"/>
    <property type="match status" value="1"/>
</dbReference>
<evidence type="ECO:0000256" key="13">
    <source>
        <dbReference type="ARBA" id="ARBA00047872"/>
    </source>
</evidence>
<dbReference type="InterPro" id="IPR041740">
    <property type="entry name" value="AKii-LysC-BS"/>
</dbReference>
<evidence type="ECO:0000256" key="3">
    <source>
        <dbReference type="ARBA" id="ARBA00004986"/>
    </source>
</evidence>
<dbReference type="CDD" id="cd04923">
    <property type="entry name" value="ACT_AK-LysC-DapG-like_2"/>
    <property type="match status" value="1"/>
</dbReference>
<evidence type="ECO:0000256" key="10">
    <source>
        <dbReference type="ARBA" id="ARBA00022840"/>
    </source>
</evidence>
<evidence type="ECO:0000259" key="16">
    <source>
        <dbReference type="PROSITE" id="PS51671"/>
    </source>
</evidence>
<keyword evidence="10" id="KW-0067">ATP-binding</keyword>
<dbReference type="InterPro" id="IPR036393">
    <property type="entry name" value="AceGlu_kinase-like_sf"/>
</dbReference>
<dbReference type="NCBIfam" id="TIGR00656">
    <property type="entry name" value="asp_kin_monofn"/>
    <property type="match status" value="1"/>
</dbReference>
<evidence type="ECO:0000256" key="14">
    <source>
        <dbReference type="RuleBase" id="RU003448"/>
    </source>
</evidence>
<dbReference type="Proteomes" id="UP000657931">
    <property type="component" value="Unassembled WGS sequence"/>
</dbReference>
<comment type="pathway">
    <text evidence="4 15">Amino-acid biosynthesis; L-threonine biosynthesis; L-threonine from L-aspartate: step 1/5.</text>
</comment>
<dbReference type="InterPro" id="IPR054352">
    <property type="entry name" value="ACT_Aspartokinase"/>
</dbReference>
<dbReference type="PROSITE" id="PS00324">
    <property type="entry name" value="ASPARTOKINASE"/>
    <property type="match status" value="1"/>
</dbReference>
<dbReference type="InterPro" id="IPR002912">
    <property type="entry name" value="ACT_dom"/>
</dbReference>
<keyword evidence="11" id="KW-0220">Diaminopimelate biosynthesis</keyword>
<dbReference type="NCBIfam" id="NF005155">
    <property type="entry name" value="PRK06635.1-4"/>
    <property type="match status" value="1"/>
</dbReference>
<dbReference type="NCBIfam" id="TIGR00657">
    <property type="entry name" value="asp_kinases"/>
    <property type="match status" value="1"/>
</dbReference>
<evidence type="ECO:0000256" key="2">
    <source>
        <dbReference type="ARBA" id="ARBA00004766"/>
    </source>
</evidence>
<comment type="caution">
    <text evidence="17">The sequence shown here is derived from an EMBL/GenBank/DDBJ whole genome shotgun (WGS) entry which is preliminary data.</text>
</comment>
<evidence type="ECO:0000256" key="1">
    <source>
        <dbReference type="ARBA" id="ARBA00003121"/>
    </source>
</evidence>
<evidence type="ECO:0000256" key="4">
    <source>
        <dbReference type="ARBA" id="ARBA00005139"/>
    </source>
</evidence>
<keyword evidence="8" id="KW-0547">Nucleotide-binding</keyword>
<dbReference type="PIRSF" id="PIRSF000726">
    <property type="entry name" value="Asp_kin"/>
    <property type="match status" value="1"/>
</dbReference>
<evidence type="ECO:0000256" key="11">
    <source>
        <dbReference type="ARBA" id="ARBA00022915"/>
    </source>
</evidence>
<dbReference type="InterPro" id="IPR045865">
    <property type="entry name" value="ACT-like_dom_sf"/>
</dbReference>
<feature type="domain" description="ACT" evidence="16">
    <location>
        <begin position="264"/>
        <end position="338"/>
    </location>
</feature>
<dbReference type="Pfam" id="PF22468">
    <property type="entry name" value="ACT_9"/>
    <property type="match status" value="1"/>
</dbReference>
<dbReference type="EC" id="2.7.2.4" evidence="14"/>
<dbReference type="PANTHER" id="PTHR21499:SF68">
    <property type="entry name" value="ASPARTOKINASE 2"/>
    <property type="match status" value="1"/>
</dbReference>
<dbReference type="GO" id="GO:0004072">
    <property type="term" value="F:aspartate kinase activity"/>
    <property type="evidence" value="ECO:0007669"/>
    <property type="project" value="UniProtKB-EC"/>
</dbReference>
<dbReference type="CDD" id="cd04261">
    <property type="entry name" value="AAK_AKii-LysC-BS"/>
    <property type="match status" value="1"/>
</dbReference>
<gene>
    <name evidence="17" type="ORF">H9655_01205</name>
</gene>
<sequence length="409" mass="44059">MGLIVQKFGGTSVGSVDHIQNVANRVIAEKNNGNDIVVVVSAMGKTTDQLVGMAKELSTAPSKREMDMLLSTGEQVTISLLTIALNAKGYEATSFTGWQAGIKTESVHGDARITDIDTKPVSQELKKGRIVIVAGFQGLSETGQITTLGRGGSDTTAVALAAVLKADKCDIYTDVTGVFTTDPRYVKNARKLPSISYDEMLELANLGAGVLHPRAVEFAKNYNVKLEVRSSMEREEGTIIEEVAEMEENLVVRGVAFEDDITRVSVLGIKDPLISLSSIFSLLAKEHINVDIIIQSITDDKSSSLSFSIKNQDLTETVKILEKNREALSYDQIEWESQLAKISIVGSGMISNPGVAAEMFNVLAANNIVVKMVSTSEIKVSAVIDQAHMLNAAQALHQTFDLAGDLVKN</sequence>
<evidence type="ECO:0000256" key="7">
    <source>
        <dbReference type="ARBA" id="ARBA00022679"/>
    </source>
</evidence>
<evidence type="ECO:0000313" key="18">
    <source>
        <dbReference type="Proteomes" id="UP000657931"/>
    </source>
</evidence>
<name>A0ABR8QJT7_9BACI</name>